<sequence>MESKRKLLYSDFEGNVKDLLAYVHQLEMERDDALEKVRKWNSEDEVFNAHVERLEMVSRVNAGFAPTEEQWDKVRSWENYHSDEMHSMPEIKEKRKYIPGMPEYRYEFVENHLGDKVGTVTCLTCARKAMRRSLGNKWLYERLCKKYDAEYCIGDI</sequence>
<organism evidence="1 2">
    <name type="scientific">Butyrivibrio proteoclasticus</name>
    <dbReference type="NCBI Taxonomy" id="43305"/>
    <lineage>
        <taxon>Bacteria</taxon>
        <taxon>Bacillati</taxon>
        <taxon>Bacillota</taxon>
        <taxon>Clostridia</taxon>
        <taxon>Lachnospirales</taxon>
        <taxon>Lachnospiraceae</taxon>
        <taxon>Butyrivibrio</taxon>
    </lineage>
</organism>
<keyword evidence="2" id="KW-1185">Reference proteome</keyword>
<dbReference type="EMBL" id="FOXO01000057">
    <property type="protein sequence ID" value="SFQ47692.1"/>
    <property type="molecule type" value="Genomic_DNA"/>
</dbReference>
<gene>
    <name evidence="1" type="ORF">SAMN04487928_1577</name>
</gene>
<protein>
    <submittedName>
        <fullName evidence="1">Uncharacterized protein</fullName>
    </submittedName>
</protein>
<evidence type="ECO:0000313" key="2">
    <source>
        <dbReference type="Proteomes" id="UP000182624"/>
    </source>
</evidence>
<proteinExistence type="predicted"/>
<name>A0A1I5YU39_9FIRM</name>
<dbReference type="Proteomes" id="UP000182624">
    <property type="component" value="Unassembled WGS sequence"/>
</dbReference>
<dbReference type="RefSeq" id="WP_143087544.1">
    <property type="nucleotide sequence ID" value="NZ_FOXO01000057.1"/>
</dbReference>
<dbReference type="OrthoDB" id="9834692at2"/>
<reference evidence="2" key="1">
    <citation type="submission" date="2016-10" db="EMBL/GenBank/DDBJ databases">
        <authorList>
            <person name="Varghese N."/>
            <person name="Submissions S."/>
        </authorList>
    </citation>
    <scope>NUCLEOTIDE SEQUENCE [LARGE SCALE GENOMIC DNA]</scope>
    <source>
        <strain evidence="2">P18</strain>
    </source>
</reference>
<accession>A0A1I5YU39</accession>
<evidence type="ECO:0000313" key="1">
    <source>
        <dbReference type="EMBL" id="SFQ47692.1"/>
    </source>
</evidence>
<dbReference type="AlphaFoldDB" id="A0A1I5YU39"/>